<evidence type="ECO:0000313" key="1">
    <source>
        <dbReference type="EMBL" id="SEN12406.1"/>
    </source>
</evidence>
<protein>
    <submittedName>
        <fullName evidence="1">Uncharacterized protein</fullName>
    </submittedName>
</protein>
<keyword evidence="2" id="KW-1185">Reference proteome</keyword>
<evidence type="ECO:0000313" key="2">
    <source>
        <dbReference type="Proteomes" id="UP000198553"/>
    </source>
</evidence>
<accession>A0A1H8DZ22</accession>
<proteinExistence type="predicted"/>
<dbReference type="EMBL" id="FOBW01000009">
    <property type="protein sequence ID" value="SEN12406.1"/>
    <property type="molecule type" value="Genomic_DNA"/>
</dbReference>
<dbReference type="AlphaFoldDB" id="A0A1H8DZ22"/>
<organism evidence="1 2">
    <name type="scientific">Mesobacillus persicus</name>
    <dbReference type="NCBI Taxonomy" id="930146"/>
    <lineage>
        <taxon>Bacteria</taxon>
        <taxon>Bacillati</taxon>
        <taxon>Bacillota</taxon>
        <taxon>Bacilli</taxon>
        <taxon>Bacillales</taxon>
        <taxon>Bacillaceae</taxon>
        <taxon>Mesobacillus</taxon>
    </lineage>
</organism>
<name>A0A1H8DZ22_9BACI</name>
<reference evidence="2" key="1">
    <citation type="submission" date="2016-10" db="EMBL/GenBank/DDBJ databases">
        <authorList>
            <person name="Varghese N."/>
            <person name="Submissions S."/>
        </authorList>
    </citation>
    <scope>NUCLEOTIDE SEQUENCE [LARGE SCALE GENOMIC DNA]</scope>
    <source>
        <strain evidence="2">B48,IBRC-M 10115,DSM 25386,CECT 8001</strain>
    </source>
</reference>
<sequence length="58" mass="6417">MNMLQLVKEGYNISHKKRRQVAFSLKDYSSSAILYVVIYDGPEKMSDGGAPVLALGLL</sequence>
<dbReference type="Proteomes" id="UP000198553">
    <property type="component" value="Unassembled WGS sequence"/>
</dbReference>
<gene>
    <name evidence="1" type="ORF">SAMN05192533_109100</name>
</gene>